<dbReference type="PROSITE" id="PS50111">
    <property type="entry name" value="CHEMOTAXIS_TRANSDUC_2"/>
    <property type="match status" value="1"/>
</dbReference>
<evidence type="ECO:0000313" key="17">
    <source>
        <dbReference type="Proteomes" id="UP001158500"/>
    </source>
</evidence>
<proteinExistence type="inferred from homology"/>
<dbReference type="EMBL" id="JAODZE010000021">
    <property type="protein sequence ID" value="MDH0147980.1"/>
    <property type="molecule type" value="Genomic_DNA"/>
</dbReference>
<evidence type="ECO:0000256" key="9">
    <source>
        <dbReference type="SAM" id="Phobius"/>
    </source>
</evidence>
<keyword evidence="2" id="KW-0145">Chemotaxis</keyword>
<feature type="transmembrane region" description="Helical" evidence="9">
    <location>
        <begin position="292"/>
        <end position="313"/>
    </location>
</feature>
<dbReference type="GO" id="GO:0016020">
    <property type="term" value="C:membrane"/>
    <property type="evidence" value="ECO:0007669"/>
    <property type="project" value="UniProtKB-SubCell"/>
</dbReference>
<evidence type="ECO:0000259" key="12">
    <source>
        <dbReference type="PROSITE" id="PS51753"/>
    </source>
</evidence>
<comment type="subcellular location">
    <subcellularLocation>
        <location evidence="1">Membrane</location>
        <topology evidence="1">Multi-pass membrane protein</topology>
    </subcellularLocation>
</comment>
<feature type="domain" description="Methyl-accepting transducer" evidence="10">
    <location>
        <begin position="371"/>
        <end position="607"/>
    </location>
</feature>
<evidence type="ECO:0000256" key="4">
    <source>
        <dbReference type="ARBA" id="ARBA00022989"/>
    </source>
</evidence>
<dbReference type="Gene3D" id="1.20.1440.210">
    <property type="match status" value="1"/>
</dbReference>
<dbReference type="Proteomes" id="UP001138621">
    <property type="component" value="Unassembled WGS sequence"/>
</dbReference>
<feature type="domain" description="HBM" evidence="12">
    <location>
        <begin position="42"/>
        <end position="287"/>
    </location>
</feature>
<dbReference type="FunFam" id="1.10.287.950:FF:000001">
    <property type="entry name" value="Methyl-accepting chemotaxis sensory transducer"/>
    <property type="match status" value="1"/>
</dbReference>
<dbReference type="GO" id="GO:0004888">
    <property type="term" value="F:transmembrane signaling receptor activity"/>
    <property type="evidence" value="ECO:0007669"/>
    <property type="project" value="InterPro"/>
</dbReference>
<dbReference type="SUPFAM" id="SSF58104">
    <property type="entry name" value="Methyl-accepting chemotaxis protein (MCP) signaling domain"/>
    <property type="match status" value="1"/>
</dbReference>
<dbReference type="EMBL" id="JAAMRD010000001">
    <property type="protein sequence ID" value="MBA1303153.1"/>
    <property type="molecule type" value="Genomic_DNA"/>
</dbReference>
<evidence type="ECO:0000313" key="15">
    <source>
        <dbReference type="EMBL" id="MDH0689291.1"/>
    </source>
</evidence>
<gene>
    <name evidence="13" type="ORF">G7024_01910</name>
    <name evidence="16" type="ORF">N5C32_04610</name>
    <name evidence="15" type="ORF">N5D09_14460</name>
    <name evidence="14" type="ORF">N7335_16435</name>
</gene>
<name>A0A4S2BAE8_STUST</name>
<dbReference type="CDD" id="cd11386">
    <property type="entry name" value="MCP_signal"/>
    <property type="match status" value="1"/>
</dbReference>
<organism evidence="16 17">
    <name type="scientific">Stutzerimonas stutzeri</name>
    <name type="common">Pseudomonas stutzeri</name>
    <dbReference type="NCBI Taxonomy" id="316"/>
    <lineage>
        <taxon>Bacteria</taxon>
        <taxon>Pseudomonadati</taxon>
        <taxon>Pseudomonadota</taxon>
        <taxon>Gammaproteobacteria</taxon>
        <taxon>Pseudomonadales</taxon>
        <taxon>Pseudomonadaceae</taxon>
        <taxon>Stutzerimonas</taxon>
    </lineage>
</organism>
<dbReference type="InterPro" id="IPR032255">
    <property type="entry name" value="HBM"/>
</dbReference>
<dbReference type="Proteomes" id="UP001161139">
    <property type="component" value="Unassembled WGS sequence"/>
</dbReference>
<dbReference type="PROSITE" id="PS50885">
    <property type="entry name" value="HAMP"/>
    <property type="match status" value="1"/>
</dbReference>
<keyword evidence="6 8" id="KW-0807">Transducer</keyword>
<evidence type="ECO:0000256" key="8">
    <source>
        <dbReference type="PROSITE-ProRule" id="PRU00284"/>
    </source>
</evidence>
<dbReference type="PROSITE" id="PS51753">
    <property type="entry name" value="HBM"/>
    <property type="match status" value="1"/>
</dbReference>
<dbReference type="InterPro" id="IPR004090">
    <property type="entry name" value="Chemotax_Me-accpt_rcpt"/>
</dbReference>
<evidence type="ECO:0000313" key="13">
    <source>
        <dbReference type="EMBL" id="MBA1303153.1"/>
    </source>
</evidence>
<dbReference type="Pfam" id="PF00672">
    <property type="entry name" value="HAMP"/>
    <property type="match status" value="1"/>
</dbReference>
<dbReference type="EMBL" id="JAOCDG010000025">
    <property type="protein sequence ID" value="MDH0689291.1"/>
    <property type="molecule type" value="Genomic_DNA"/>
</dbReference>
<dbReference type="PANTHER" id="PTHR32089:SF120">
    <property type="entry name" value="METHYL-ACCEPTING CHEMOTAXIS PROTEIN TLPQ"/>
    <property type="match status" value="1"/>
</dbReference>
<dbReference type="CDD" id="cd06225">
    <property type="entry name" value="HAMP"/>
    <property type="match status" value="1"/>
</dbReference>
<protein>
    <submittedName>
        <fullName evidence="16">Methyl-accepting chemotaxis protein</fullName>
    </submittedName>
</protein>
<comment type="similarity">
    <text evidence="7">Belongs to the methyl-accepting chemotaxis (MCP) protein family.</text>
</comment>
<dbReference type="Proteomes" id="UP001158076">
    <property type="component" value="Unassembled WGS sequence"/>
</dbReference>
<evidence type="ECO:0000256" key="6">
    <source>
        <dbReference type="ARBA" id="ARBA00023224"/>
    </source>
</evidence>
<comment type="caution">
    <text evidence="16">The sequence shown here is derived from an EMBL/GenBank/DDBJ whole genome shotgun (WGS) entry which is preliminary data.</text>
</comment>
<dbReference type="GO" id="GO:0007165">
    <property type="term" value="P:signal transduction"/>
    <property type="evidence" value="ECO:0007669"/>
    <property type="project" value="UniProtKB-KW"/>
</dbReference>
<dbReference type="SMART" id="SM00283">
    <property type="entry name" value="MA"/>
    <property type="match status" value="1"/>
</dbReference>
<dbReference type="RefSeq" id="WP_011911580.1">
    <property type="nucleotide sequence ID" value="NZ_AP024722.1"/>
</dbReference>
<evidence type="ECO:0000256" key="2">
    <source>
        <dbReference type="ARBA" id="ARBA00022500"/>
    </source>
</evidence>
<dbReference type="SMART" id="SM00304">
    <property type="entry name" value="HAMP"/>
    <property type="match status" value="2"/>
</dbReference>
<feature type="domain" description="HAMP" evidence="11">
    <location>
        <begin position="314"/>
        <end position="366"/>
    </location>
</feature>
<dbReference type="InterPro" id="IPR003660">
    <property type="entry name" value="HAMP_dom"/>
</dbReference>
<keyword evidence="5 9" id="KW-0472">Membrane</keyword>
<evidence type="ECO:0000259" key="11">
    <source>
        <dbReference type="PROSITE" id="PS50885"/>
    </source>
</evidence>
<dbReference type="GeneID" id="66819587"/>
<feature type="transmembrane region" description="Helical" evidence="9">
    <location>
        <begin position="20"/>
        <end position="41"/>
    </location>
</feature>
<dbReference type="EMBL" id="JAOCAE010000002">
    <property type="protein sequence ID" value="MDH1235318.1"/>
    <property type="molecule type" value="Genomic_DNA"/>
</dbReference>
<dbReference type="InterPro" id="IPR004089">
    <property type="entry name" value="MCPsignal_dom"/>
</dbReference>
<dbReference type="Pfam" id="PF00015">
    <property type="entry name" value="MCPsignal"/>
    <property type="match status" value="1"/>
</dbReference>
<evidence type="ECO:0000256" key="7">
    <source>
        <dbReference type="ARBA" id="ARBA00029447"/>
    </source>
</evidence>
<dbReference type="SMART" id="SM01358">
    <property type="entry name" value="HBM"/>
    <property type="match status" value="1"/>
</dbReference>
<keyword evidence="3 9" id="KW-0812">Transmembrane</keyword>
<evidence type="ECO:0000313" key="14">
    <source>
        <dbReference type="EMBL" id="MDH0147980.1"/>
    </source>
</evidence>
<evidence type="ECO:0000256" key="1">
    <source>
        <dbReference type="ARBA" id="ARBA00004141"/>
    </source>
</evidence>
<sequence>MISRFFTDLAVTRKLGLGFGFMVLLTLLVAAIAVTSLNGLLERNQKQTRLSQVQEASYAVDTARTLFEQSGSDAHAQQVTGKIGEVRNHLQDIRTTLTAADDQRDIASALQYAERIERSFQELKQARESREQSRGVMVSSAGEALKALGELEEQIYQTLEQSADDPLVVQQARALAELTRRVLESRYLVRGYIFQHTEESAQLAYAGLDRSREQADLLRGLLPVDQHSHLDRMTSALQRYRAAIETFKVGMDATIQARTALASEIGGLLEINGNLYRNQQTKMLGETQQARIQTMLTAFASALLGLLAAWFIARQIILPLRHTLAMARRIADGDLSGQDSAQRRDELGQLESAMQDMRQSLRKLIGSIGDSSTQIAAAAEELSAVTEQTSAGVNDQRQETDQVATAVNEMAATVQEVARNAVDAAQATAEADQQAVQGEKLAGDAVAQIERMAMQVANTGEAMEHLRRDSDAIGSVLDVIKAVAEQTNLLALNAAIEAARAGEAGRGFAVVADEVRALAQRTQQSTEEIEKLIGTLQNSAQSASQLMRDNQQLSDSTVELTRRAGDALSVIARTVSTIQSMNQQIAAAAEQQSAVAEEINRSVVSVRDISLQTATASDETARASTELAQLGNALQQQIGRFRL</sequence>
<evidence type="ECO:0000313" key="16">
    <source>
        <dbReference type="EMBL" id="MDH1235318.1"/>
    </source>
</evidence>
<evidence type="ECO:0000259" key="10">
    <source>
        <dbReference type="PROSITE" id="PS50111"/>
    </source>
</evidence>
<evidence type="ECO:0000256" key="5">
    <source>
        <dbReference type="ARBA" id="ARBA00023136"/>
    </source>
</evidence>
<dbReference type="AlphaFoldDB" id="A0A4S2BAE8"/>
<dbReference type="PANTHER" id="PTHR32089">
    <property type="entry name" value="METHYL-ACCEPTING CHEMOTAXIS PROTEIN MCPB"/>
    <property type="match status" value="1"/>
</dbReference>
<keyword evidence="4 9" id="KW-1133">Transmembrane helix</keyword>
<dbReference type="Gene3D" id="1.10.287.950">
    <property type="entry name" value="Methyl-accepting chemotaxis protein"/>
    <property type="match status" value="1"/>
</dbReference>
<reference evidence="13" key="1">
    <citation type="submission" date="2020-02" db="EMBL/GenBank/DDBJ databases">
        <title>Synteny-based analysis reveals conserved mechanism for high triclosan tolerance in Pseudomonas, as well as instances of horizontal transfer.</title>
        <authorList>
            <person name="Mcfarland A.G."/>
            <person name="Bertucci H.K."/>
            <person name="Litmann E."/>
            <person name="Shen J."/>
            <person name="Huttenhower C."/>
            <person name="Hartmann E.M."/>
        </authorList>
    </citation>
    <scope>NUCLEOTIDE SEQUENCE</scope>
    <source>
        <strain evidence="13">109A1</strain>
    </source>
</reference>
<accession>A0A4S2BAE8</accession>
<dbReference type="Proteomes" id="UP001158500">
    <property type="component" value="Unassembled WGS sequence"/>
</dbReference>
<evidence type="ECO:0000256" key="3">
    <source>
        <dbReference type="ARBA" id="ARBA00022692"/>
    </source>
</evidence>
<dbReference type="Pfam" id="PF16591">
    <property type="entry name" value="HBM"/>
    <property type="match status" value="1"/>
</dbReference>
<dbReference type="PRINTS" id="PR00260">
    <property type="entry name" value="CHEMTRNSDUCR"/>
</dbReference>
<reference evidence="16" key="2">
    <citation type="submission" date="2022-09" db="EMBL/GenBank/DDBJ databases">
        <title>Intensive care unit water sources are persistently colonized with multi-drug resistant bacteria and are the site of extensive horizontal gene transfer of antibiotic resistance genes.</title>
        <authorList>
            <person name="Diorio-Toth L."/>
        </authorList>
    </citation>
    <scope>NUCLEOTIDE SEQUENCE</scope>
    <source>
        <strain evidence="15">GD03864</strain>
        <strain evidence="16">GD03947</strain>
        <strain evidence="14">GD04147</strain>
    </source>
</reference>
<dbReference type="GO" id="GO:0006935">
    <property type="term" value="P:chemotaxis"/>
    <property type="evidence" value="ECO:0007669"/>
    <property type="project" value="UniProtKB-KW"/>
</dbReference>